<keyword evidence="6" id="KW-0963">Cytoplasm</keyword>
<dbReference type="Pfam" id="PF14474">
    <property type="entry name" value="RTC4"/>
    <property type="match status" value="1"/>
</dbReference>
<comment type="similarity">
    <text evidence="4">Belongs to the RTC4 family.</text>
</comment>
<comment type="function">
    <text evidence="1">May be involved in a process influencing telomere capping.</text>
</comment>
<dbReference type="VEuPathDB" id="FungiDB:EMCG_00405"/>
<evidence type="ECO:0000259" key="8">
    <source>
        <dbReference type="SMART" id="SM01312"/>
    </source>
</evidence>
<evidence type="ECO:0000256" key="2">
    <source>
        <dbReference type="ARBA" id="ARBA00004123"/>
    </source>
</evidence>
<evidence type="ECO:0000256" key="6">
    <source>
        <dbReference type="ARBA" id="ARBA00022490"/>
    </source>
</evidence>
<sequence length="90" mass="10068">MTLEMMGFYENIFTDSPPAQSMSGPFAHVINSLTGIDSLVSKYGTVVYAQEVLVPELLEMLVQEDMVVDTKEARQILKESNKIGDLLNRE</sequence>
<evidence type="ECO:0000313" key="10">
    <source>
        <dbReference type="Proteomes" id="UP000034164"/>
    </source>
</evidence>
<dbReference type="PANTHER" id="PTHR41391">
    <property type="entry name" value="RESTRICTION OF TELOMERE CAPPING PROTEIN 4"/>
    <property type="match status" value="1"/>
</dbReference>
<feature type="domain" description="Restriction of telomere capping protein 4 C-terminal" evidence="8">
    <location>
        <begin position="12"/>
        <end position="90"/>
    </location>
</feature>
<dbReference type="SMART" id="SM01312">
    <property type="entry name" value="RTC4"/>
    <property type="match status" value="1"/>
</dbReference>
<dbReference type="GO" id="GO:0005634">
    <property type="term" value="C:nucleus"/>
    <property type="evidence" value="ECO:0007669"/>
    <property type="project" value="UniProtKB-SubCell"/>
</dbReference>
<accession>A0A0G2J8J3</accession>
<name>A0A0G2J8J3_9EURO</name>
<dbReference type="InterPro" id="IPR028094">
    <property type="entry name" value="RTC4_C"/>
</dbReference>
<proteinExistence type="inferred from homology"/>
<evidence type="ECO:0000256" key="7">
    <source>
        <dbReference type="ARBA" id="ARBA00023242"/>
    </source>
</evidence>
<dbReference type="AlphaFoldDB" id="A0A0G2J8J3"/>
<reference evidence="10" key="1">
    <citation type="journal article" date="2015" name="PLoS Genet.">
        <title>The dynamic genome and transcriptome of the human fungal pathogen Blastomyces and close relative Emmonsia.</title>
        <authorList>
            <person name="Munoz J.F."/>
            <person name="Gauthier G.M."/>
            <person name="Desjardins C.A."/>
            <person name="Gallo J.E."/>
            <person name="Holder J."/>
            <person name="Sullivan T.D."/>
            <person name="Marty A.J."/>
            <person name="Carmen J.C."/>
            <person name="Chen Z."/>
            <person name="Ding L."/>
            <person name="Gujja S."/>
            <person name="Magrini V."/>
            <person name="Misas E."/>
            <person name="Mitreva M."/>
            <person name="Priest M."/>
            <person name="Saif S."/>
            <person name="Whiston E.A."/>
            <person name="Young S."/>
            <person name="Zeng Q."/>
            <person name="Goldman W.E."/>
            <person name="Mardis E.R."/>
            <person name="Taylor J.W."/>
            <person name="McEwen J.G."/>
            <person name="Clay O.K."/>
            <person name="Klein B.S."/>
            <person name="Cuomo C.A."/>
        </authorList>
    </citation>
    <scope>NUCLEOTIDE SEQUENCE [LARGE SCALE GENOMIC DNA]</scope>
    <source>
        <strain evidence="10">UAMH 3008</strain>
    </source>
</reference>
<protein>
    <recommendedName>
        <fullName evidence="5">Restriction of telomere capping protein 4</fullName>
    </recommendedName>
</protein>
<evidence type="ECO:0000256" key="5">
    <source>
        <dbReference type="ARBA" id="ARBA00015162"/>
    </source>
</evidence>
<dbReference type="GO" id="GO:0005737">
    <property type="term" value="C:cytoplasm"/>
    <property type="evidence" value="ECO:0007669"/>
    <property type="project" value="UniProtKB-SubCell"/>
</dbReference>
<comment type="subcellular location">
    <subcellularLocation>
        <location evidence="3">Cytoplasm</location>
    </subcellularLocation>
    <subcellularLocation>
        <location evidence="2">Nucleus</location>
    </subcellularLocation>
</comment>
<dbReference type="Proteomes" id="UP000034164">
    <property type="component" value="Unassembled WGS sequence"/>
</dbReference>
<dbReference type="InterPro" id="IPR039024">
    <property type="entry name" value="RTC4"/>
</dbReference>
<comment type="caution">
    <text evidence="9">The sequence shown here is derived from an EMBL/GenBank/DDBJ whole genome shotgun (WGS) entry which is preliminary data.</text>
</comment>
<evidence type="ECO:0000313" key="9">
    <source>
        <dbReference type="EMBL" id="KKZ62331.1"/>
    </source>
</evidence>
<dbReference type="EMBL" id="LCZI01001136">
    <property type="protein sequence ID" value="KKZ62331.1"/>
    <property type="molecule type" value="Genomic_DNA"/>
</dbReference>
<dbReference type="PANTHER" id="PTHR41391:SF1">
    <property type="entry name" value="RESTRICTION OF TELOMERE CAPPING PROTEIN 4"/>
    <property type="match status" value="1"/>
</dbReference>
<dbReference type="OrthoDB" id="4188671at2759"/>
<evidence type="ECO:0000256" key="3">
    <source>
        <dbReference type="ARBA" id="ARBA00004496"/>
    </source>
</evidence>
<keyword evidence="7" id="KW-0539">Nucleus</keyword>
<gene>
    <name evidence="9" type="ORF">EMCG_00405</name>
</gene>
<evidence type="ECO:0000256" key="4">
    <source>
        <dbReference type="ARBA" id="ARBA00009461"/>
    </source>
</evidence>
<organism evidence="9 10">
    <name type="scientific">[Emmonsia] crescens</name>
    <dbReference type="NCBI Taxonomy" id="73230"/>
    <lineage>
        <taxon>Eukaryota</taxon>
        <taxon>Fungi</taxon>
        <taxon>Dikarya</taxon>
        <taxon>Ascomycota</taxon>
        <taxon>Pezizomycotina</taxon>
        <taxon>Eurotiomycetes</taxon>
        <taxon>Eurotiomycetidae</taxon>
        <taxon>Onygenales</taxon>
        <taxon>Ajellomycetaceae</taxon>
        <taxon>Emergomyces</taxon>
    </lineage>
</organism>
<evidence type="ECO:0000256" key="1">
    <source>
        <dbReference type="ARBA" id="ARBA00002738"/>
    </source>
</evidence>